<sequence>MPAESVTRQIARTALNLRYDDLPASVIHKAIQLIADTLIVAAAGRSQASSMAMGRAMAPSSGQSHVWFSDRQQGCSAVDATFINALHAGALDYDSLNGSVHADLVTLPAAWAIAEQLERSPRLLITAYVTASEVVSRLSRCSQGPSKGWSGTSIYGGIGAALVSGLLMGLDVERLTHALGIAVTQAAGTQQANVEQTLAKRLQPAFAARNGVFAALLAEAGASGPAQALEGKFGLRALYQSGDDSSLLNGWGSEWQMLDTAVKRFPVCACSHAAIQALLDVKAQTGFTVDQVAEVVAVISPFMNRLVGGDFDLHGDLEVVAQFNLRYHLASVLLRGPITLRDLQASQLQDDQVLALLPKIRLLIHTDNPHELAPARITVTLSDGRVFDHVCEALPGSPQSPLTAAQWAGKARECADVAGPALAPARLPGFLRALDSLPELPTLAEIWSET</sequence>
<gene>
    <name evidence="4" type="ORF">CYL20_04310</name>
</gene>
<dbReference type="GO" id="GO:0016829">
    <property type="term" value="F:lyase activity"/>
    <property type="evidence" value="ECO:0007669"/>
    <property type="project" value="InterPro"/>
</dbReference>
<evidence type="ECO:0000313" key="4">
    <source>
        <dbReference type="EMBL" id="AVE03804.1"/>
    </source>
</evidence>
<dbReference type="Gene3D" id="3.30.1330.120">
    <property type="entry name" value="2-methylcitrate dehydratase PrpD"/>
    <property type="match status" value="1"/>
</dbReference>
<comment type="similarity">
    <text evidence="1">Belongs to the PrpD family.</text>
</comment>
<dbReference type="Pfam" id="PF19305">
    <property type="entry name" value="MmgE_PrpD_C"/>
    <property type="match status" value="1"/>
</dbReference>
<accession>A0A2L1J5N5</accession>
<evidence type="ECO:0000256" key="1">
    <source>
        <dbReference type="ARBA" id="ARBA00006174"/>
    </source>
</evidence>
<dbReference type="InterPro" id="IPR042183">
    <property type="entry name" value="MmgE/PrpD_sf_1"/>
</dbReference>
<dbReference type="InterPro" id="IPR036148">
    <property type="entry name" value="MmgE/PrpD_sf"/>
</dbReference>
<dbReference type="InterPro" id="IPR045337">
    <property type="entry name" value="MmgE_PrpD_C"/>
</dbReference>
<dbReference type="Proteomes" id="UP000237830">
    <property type="component" value="Chromosome"/>
</dbReference>
<name>A0A2L1J5N5_9PSED</name>
<feature type="domain" description="MmgE/PrpD N-terminal" evidence="2">
    <location>
        <begin position="8"/>
        <end position="244"/>
    </location>
</feature>
<evidence type="ECO:0000259" key="2">
    <source>
        <dbReference type="Pfam" id="PF03972"/>
    </source>
</evidence>
<dbReference type="InterPro" id="IPR045336">
    <property type="entry name" value="MmgE_PrpD_N"/>
</dbReference>
<proteinExistence type="inferred from homology"/>
<organism evidence="4 5">
    <name type="scientific">Pseudomonas palleroniana</name>
    <dbReference type="NCBI Taxonomy" id="191390"/>
    <lineage>
        <taxon>Bacteria</taxon>
        <taxon>Pseudomonadati</taxon>
        <taxon>Pseudomonadota</taxon>
        <taxon>Gammaproteobacteria</taxon>
        <taxon>Pseudomonadales</taxon>
        <taxon>Pseudomonadaceae</taxon>
        <taxon>Pseudomonas</taxon>
    </lineage>
</organism>
<dbReference type="PANTHER" id="PTHR16943:SF8">
    <property type="entry name" value="2-METHYLCITRATE DEHYDRATASE"/>
    <property type="match status" value="1"/>
</dbReference>
<dbReference type="SUPFAM" id="SSF103378">
    <property type="entry name" value="2-methylcitrate dehydratase PrpD"/>
    <property type="match status" value="1"/>
</dbReference>
<dbReference type="InterPro" id="IPR005656">
    <property type="entry name" value="MmgE_PrpD"/>
</dbReference>
<dbReference type="EMBL" id="CP025494">
    <property type="protein sequence ID" value="AVE03804.1"/>
    <property type="molecule type" value="Genomic_DNA"/>
</dbReference>
<dbReference type="Gene3D" id="1.10.4100.10">
    <property type="entry name" value="2-methylcitrate dehydratase PrpD"/>
    <property type="match status" value="1"/>
</dbReference>
<dbReference type="AlphaFoldDB" id="A0A2L1J5N5"/>
<reference evidence="4 5" key="1">
    <citation type="submission" date="2017-12" db="EMBL/GenBank/DDBJ databases">
        <title>Genome sequence of Pseudomonas palleroniana MAB3.</title>
        <authorList>
            <person name="Nascimento F.X."/>
        </authorList>
    </citation>
    <scope>NUCLEOTIDE SEQUENCE [LARGE SCALE GENOMIC DNA]</scope>
    <source>
        <strain evidence="4 5">MAB3</strain>
    </source>
</reference>
<evidence type="ECO:0000259" key="3">
    <source>
        <dbReference type="Pfam" id="PF19305"/>
    </source>
</evidence>
<feature type="domain" description="MmgE/PrpD C-terminal" evidence="3">
    <location>
        <begin position="265"/>
        <end position="417"/>
    </location>
</feature>
<protein>
    <submittedName>
        <fullName evidence="4">MmgE/PrpD family protein</fullName>
    </submittedName>
</protein>
<dbReference type="Pfam" id="PF03972">
    <property type="entry name" value="MmgE_PrpD_N"/>
    <property type="match status" value="1"/>
</dbReference>
<dbReference type="RefSeq" id="WP_104993728.1">
    <property type="nucleotide sequence ID" value="NZ_CP025494.1"/>
</dbReference>
<dbReference type="InterPro" id="IPR042188">
    <property type="entry name" value="MmgE/PrpD_sf_2"/>
</dbReference>
<evidence type="ECO:0000313" key="5">
    <source>
        <dbReference type="Proteomes" id="UP000237830"/>
    </source>
</evidence>
<dbReference type="PANTHER" id="PTHR16943">
    <property type="entry name" value="2-METHYLCITRATE DEHYDRATASE-RELATED"/>
    <property type="match status" value="1"/>
</dbReference>